<protein>
    <submittedName>
        <fullName evidence="1">Uncharacterized protein</fullName>
    </submittedName>
</protein>
<evidence type="ECO:0000313" key="1">
    <source>
        <dbReference type="EMBL" id="WVZ69967.1"/>
    </source>
</evidence>
<dbReference type="Proteomes" id="UP001341281">
    <property type="component" value="Chromosome 04"/>
</dbReference>
<keyword evidence="2" id="KW-1185">Reference proteome</keyword>
<dbReference type="EMBL" id="CP144748">
    <property type="protein sequence ID" value="WVZ69967.1"/>
    <property type="molecule type" value="Genomic_DNA"/>
</dbReference>
<sequence length="156" mass="18702">MERKMILWNIIHRFLQVEWEIYLFGDSHKKKYRLARWEILCLRKEQRGLSIRNLEIQNICFLSKWLYKLINEEEHTKKKYLKGKSIGEVQWKTVAAMFSSTPLNISFRRALVGDRFRKWEELVSKIAMVQLDDLIVLNGTSPNMVVSQLTQCINIW</sequence>
<gene>
    <name evidence="1" type="ORF">U9M48_018679</name>
</gene>
<proteinExistence type="predicted"/>
<accession>A0AAQ3TDD7</accession>
<evidence type="ECO:0000313" key="2">
    <source>
        <dbReference type="Proteomes" id="UP001341281"/>
    </source>
</evidence>
<dbReference type="AlphaFoldDB" id="A0AAQ3TDD7"/>
<organism evidence="1 2">
    <name type="scientific">Paspalum notatum var. saurae</name>
    <dbReference type="NCBI Taxonomy" id="547442"/>
    <lineage>
        <taxon>Eukaryota</taxon>
        <taxon>Viridiplantae</taxon>
        <taxon>Streptophyta</taxon>
        <taxon>Embryophyta</taxon>
        <taxon>Tracheophyta</taxon>
        <taxon>Spermatophyta</taxon>
        <taxon>Magnoliopsida</taxon>
        <taxon>Liliopsida</taxon>
        <taxon>Poales</taxon>
        <taxon>Poaceae</taxon>
        <taxon>PACMAD clade</taxon>
        <taxon>Panicoideae</taxon>
        <taxon>Andropogonodae</taxon>
        <taxon>Paspaleae</taxon>
        <taxon>Paspalinae</taxon>
        <taxon>Paspalum</taxon>
    </lineage>
</organism>
<name>A0AAQ3TDD7_PASNO</name>
<reference evidence="1 2" key="1">
    <citation type="submission" date="2024-02" db="EMBL/GenBank/DDBJ databases">
        <title>High-quality chromosome-scale genome assembly of Pensacola bahiagrass (Paspalum notatum Flugge var. saurae).</title>
        <authorList>
            <person name="Vega J.M."/>
            <person name="Podio M."/>
            <person name="Orjuela J."/>
            <person name="Siena L.A."/>
            <person name="Pessino S.C."/>
            <person name="Combes M.C."/>
            <person name="Mariac C."/>
            <person name="Albertini E."/>
            <person name="Pupilli F."/>
            <person name="Ortiz J.P.A."/>
            <person name="Leblanc O."/>
        </authorList>
    </citation>
    <scope>NUCLEOTIDE SEQUENCE [LARGE SCALE GENOMIC DNA]</scope>
    <source>
        <strain evidence="1">R1</strain>
        <tissue evidence="1">Leaf</tissue>
    </source>
</reference>